<accession>A0ACC0HA75</accession>
<name>A0ACC0HA75_9ERIC</name>
<reference evidence="1 2" key="1">
    <citation type="journal article" date="2022" name="Plant J.">
        <title>Chromosome-level genome of Camellia lanceoleosa provides a valuable resource for understanding genome evolution and self-incompatibility.</title>
        <authorList>
            <person name="Gong W."/>
            <person name="Xiao S."/>
            <person name="Wang L."/>
            <person name="Liao Z."/>
            <person name="Chang Y."/>
            <person name="Mo W."/>
            <person name="Hu G."/>
            <person name="Li W."/>
            <person name="Zhao G."/>
            <person name="Zhu H."/>
            <person name="Hu X."/>
            <person name="Ji K."/>
            <person name="Xiang X."/>
            <person name="Song Q."/>
            <person name="Yuan D."/>
            <person name="Jin S."/>
            <person name="Zhang L."/>
        </authorList>
    </citation>
    <scope>NUCLEOTIDE SEQUENCE [LARGE SCALE GENOMIC DNA]</scope>
    <source>
        <strain evidence="1">SQ_2022a</strain>
    </source>
</reference>
<organism evidence="1 2">
    <name type="scientific">Camellia lanceoleosa</name>
    <dbReference type="NCBI Taxonomy" id="1840588"/>
    <lineage>
        <taxon>Eukaryota</taxon>
        <taxon>Viridiplantae</taxon>
        <taxon>Streptophyta</taxon>
        <taxon>Embryophyta</taxon>
        <taxon>Tracheophyta</taxon>
        <taxon>Spermatophyta</taxon>
        <taxon>Magnoliopsida</taxon>
        <taxon>eudicotyledons</taxon>
        <taxon>Gunneridae</taxon>
        <taxon>Pentapetalae</taxon>
        <taxon>asterids</taxon>
        <taxon>Ericales</taxon>
        <taxon>Theaceae</taxon>
        <taxon>Camellia</taxon>
    </lineage>
</organism>
<evidence type="ECO:0000313" key="2">
    <source>
        <dbReference type="Proteomes" id="UP001060215"/>
    </source>
</evidence>
<gene>
    <name evidence="1" type="ORF">LOK49_LG06G00254</name>
</gene>
<keyword evidence="2" id="KW-1185">Reference proteome</keyword>
<proteinExistence type="predicted"/>
<dbReference type="EMBL" id="CM045762">
    <property type="protein sequence ID" value="KAI8009859.1"/>
    <property type="molecule type" value="Genomic_DNA"/>
</dbReference>
<evidence type="ECO:0000313" key="1">
    <source>
        <dbReference type="EMBL" id="KAI8009859.1"/>
    </source>
</evidence>
<comment type="caution">
    <text evidence="1">The sequence shown here is derived from an EMBL/GenBank/DDBJ whole genome shotgun (WGS) entry which is preliminary data.</text>
</comment>
<protein>
    <submittedName>
        <fullName evidence="1">Formin-binding protein 4</fullName>
    </submittedName>
</protein>
<dbReference type="Proteomes" id="UP001060215">
    <property type="component" value="Chromosome 5"/>
</dbReference>
<sequence length="970" mass="105501">MGKRKERRIAAMIAAGRRVKLDLFAEPSGDSGGSSAQDELGGDIDPRHRAGSPNSPSSSGKQSENPLLLLGQYSDDELDEESSRRLDHVTAEKSTAEDDDEQVKGSVGTENEDMENNASMELDADKEKQHDLEPGSVSPDPLQNREDNDVREIDSAVTADLCKVVSTEEASIPGTSDVHLTGDMISSWKVVLHEESNQYYYWNTVTGETSWVVPDLLAQGTELTGEQKTAPDTEVRNGPLGGTHEPNSTLDMELDGSVTVHPNNHCKAGNVIHETREIDVPEGQIEDQNDGFKDKGLEDRRPGSDANQTETKNSSNAALALYNKISSLGDSVSSQDSGDTLLCNGDATDADQSMVHEEDDTENDLSFSVLKHSEHLLERLKSLKGSKSHMQGHEWISKFLLEVEIRLSDIKSLLPFGSSLLPFWVHCERHLKELEAPHNSWESEGNEIDADGNEKKVVSSSFDLPSADVYVTESQKDSKNEVANNDLQAEHVSVIDYPTAHSGSGVGGSSGVHGVAQPTELTSNVVLHGGEDVDMDVDMEVEDATPENATITIDSLAAKYCAPEEQTIQPNPPAEHESFVPPEAFGVPPPPDDDWIPPPPPDNESFPPPPPDDPPELSYPPPPTYFETVQPLSYTEQYNLSYPASNFEYYGQSTTEFPANNVYGHTEGFQVAVSHPPLYYEALPSTYSVAAPVVVNPVEPVVYCDVQDGAVLPGPAVSGAQSLVSHGISSHEVLGSDQIRSVESHTEAHSTSLLNAEVGVSVTTDIASLEVPFTPATIQAPATVSAVESAPGLSTAAVTTATAVAKSTATNVQSKVPHSKKRTVAVVSTLRSNKKVSSLVDKWKAAKEKLQEDEEDEPENAYEILEKKRQREIEEWRAQQIASGDARANANFQPLGGDWRERVKRKRAQLNKEAVQTPSEAVTNGNQQPDLKEFSRDLPSGWQAYWDESSKQVYYGNSITSETTWTKPTK</sequence>